<keyword evidence="1" id="KW-0732">Signal</keyword>
<dbReference type="PROSITE" id="PS51257">
    <property type="entry name" value="PROKAR_LIPOPROTEIN"/>
    <property type="match status" value="1"/>
</dbReference>
<dbReference type="Pfam" id="PF14292">
    <property type="entry name" value="SusE"/>
    <property type="match status" value="1"/>
</dbReference>
<reference evidence="3" key="1">
    <citation type="journal article" date="2021" name="PeerJ">
        <title>Extensive microbial diversity within the chicken gut microbiome revealed by metagenomics and culture.</title>
        <authorList>
            <person name="Gilroy R."/>
            <person name="Ravi A."/>
            <person name="Getino M."/>
            <person name="Pursley I."/>
            <person name="Horton D.L."/>
            <person name="Alikhan N.F."/>
            <person name="Baker D."/>
            <person name="Gharbi K."/>
            <person name="Hall N."/>
            <person name="Watson M."/>
            <person name="Adriaenssens E.M."/>
            <person name="Foster-Nyarko E."/>
            <person name="Jarju S."/>
            <person name="Secka A."/>
            <person name="Antonio M."/>
            <person name="Oren A."/>
            <person name="Chaudhuri R.R."/>
            <person name="La Ragione R."/>
            <person name="Hildebrand F."/>
            <person name="Pallen M.J."/>
        </authorList>
    </citation>
    <scope>NUCLEOTIDE SEQUENCE</scope>
    <source>
        <strain evidence="3">ChiHjej12B11-24981</strain>
    </source>
</reference>
<gene>
    <name evidence="3" type="ORF">H9819_08770</name>
</gene>
<feature type="chain" id="PRO_5039402569" evidence="1">
    <location>
        <begin position="23"/>
        <end position="384"/>
    </location>
</feature>
<accession>A0A9D2A6H2</accession>
<evidence type="ECO:0000313" key="3">
    <source>
        <dbReference type="EMBL" id="HIZ02320.1"/>
    </source>
</evidence>
<dbReference type="InterPro" id="IPR025970">
    <property type="entry name" value="SusE"/>
</dbReference>
<dbReference type="Proteomes" id="UP000824023">
    <property type="component" value="Unassembled WGS sequence"/>
</dbReference>
<evidence type="ECO:0000313" key="4">
    <source>
        <dbReference type="Proteomes" id="UP000824023"/>
    </source>
</evidence>
<evidence type="ECO:0000256" key="1">
    <source>
        <dbReference type="SAM" id="SignalP"/>
    </source>
</evidence>
<feature type="domain" description="SusE outer membrane protein" evidence="2">
    <location>
        <begin position="27"/>
        <end position="129"/>
    </location>
</feature>
<proteinExistence type="predicted"/>
<comment type="caution">
    <text evidence="3">The sequence shown here is derived from an EMBL/GenBank/DDBJ whole genome shotgun (WGS) entry which is preliminary data.</text>
</comment>
<name>A0A9D2A6H2_9BACE</name>
<organism evidence="3 4">
    <name type="scientific">Candidatus Bacteroides merdipullorum</name>
    <dbReference type="NCBI Taxonomy" id="2838474"/>
    <lineage>
        <taxon>Bacteria</taxon>
        <taxon>Pseudomonadati</taxon>
        <taxon>Bacteroidota</taxon>
        <taxon>Bacteroidia</taxon>
        <taxon>Bacteroidales</taxon>
        <taxon>Bacteroidaceae</taxon>
        <taxon>Bacteroides</taxon>
    </lineage>
</organism>
<evidence type="ECO:0000259" key="2">
    <source>
        <dbReference type="Pfam" id="PF14292"/>
    </source>
</evidence>
<feature type="signal peptide" evidence="1">
    <location>
        <begin position="1"/>
        <end position="22"/>
    </location>
</feature>
<sequence>MKTILKYTGLLCLLLGMASCNEEQEYYTLEVPADQMFLTASSTDIVLTKPQEAETAVTFTWNEATNRGEGTSITYLFRMWMVEQTTNVSETFEIPAGERSISFTHLQLNDILAEWNITPGDVTTIEAEVIAQVNCETQYMKPELSTTRLDVTGYAKNLEALYLTMTDEAGAVSTMRMAEVRTGTGIYRTTIENLAPCSYFFATSSEESYPAYVKGEDDNTLAYAVDESAASPFENTLTGAYDIIVDLNALTVRVIPEIYALPADGMWLVGDAVPSIGYDMPTAYANGAFTNDDLAYPEIWKFTGEFSSSNGEHSFKIFATASGGWNDVCFFAPFNGADPMEEHTFLPARSQGDGGDLKWFSNVDGMYTIVIDLSQMTIDMVPAE</sequence>
<dbReference type="EMBL" id="DXCK01000118">
    <property type="protein sequence ID" value="HIZ02320.1"/>
    <property type="molecule type" value="Genomic_DNA"/>
</dbReference>
<reference evidence="3" key="2">
    <citation type="submission" date="2021-04" db="EMBL/GenBank/DDBJ databases">
        <authorList>
            <person name="Gilroy R."/>
        </authorList>
    </citation>
    <scope>NUCLEOTIDE SEQUENCE</scope>
    <source>
        <strain evidence="3">ChiHjej12B11-24981</strain>
    </source>
</reference>
<protein>
    <submittedName>
        <fullName evidence="3">SusE domain-containing protein</fullName>
    </submittedName>
</protein>
<dbReference type="AlphaFoldDB" id="A0A9D2A6H2"/>